<dbReference type="AlphaFoldDB" id="A0A4V6F1X2"/>
<dbReference type="EMBL" id="SULI01000007">
    <property type="protein sequence ID" value="TKZ21121.1"/>
    <property type="molecule type" value="Genomic_DNA"/>
</dbReference>
<dbReference type="Proteomes" id="UP000306575">
    <property type="component" value="Unassembled WGS sequence"/>
</dbReference>
<keyword evidence="2" id="KW-1185">Reference proteome</keyword>
<dbReference type="OrthoDB" id="5443996at2"/>
<proteinExistence type="predicted"/>
<dbReference type="SUPFAM" id="SSF53756">
    <property type="entry name" value="UDP-Glycosyltransferase/glycogen phosphorylase"/>
    <property type="match status" value="1"/>
</dbReference>
<sequence length="359" mass="39045">MRAIAFYAPMKPPTHSVPSGDREMARGVIKALSDPARAVSVDLASEFRCYDGKGDASFQRQLFAQAEIEAARLVAQGGWAAWVTYHSYYKAPDLLGPAVSKVLGIPYVQIEATRAAKRFGGAWDVFAHAADASCDMADAIFYLTQQDGEGLWPYEKPDQVLKQLHPFLHSEHLPDCRSSNAPVILTTAMMRHGDKLASYQIIAQALRMLGDTDWQFEIAGDGPARSEIEALFASFGDRVRFLGQLDRKALQAAYAKAAVFLWPGVNEAFGMVYLEAQAAGVPVVAQDRPGVRDVLPRGTCIPQDDIAALAVEIGKLLGEPAYHSMRSNQARALISDKHLLGAARDTIWSVLGPLTGETS</sequence>
<dbReference type="RefSeq" id="WP_138015948.1">
    <property type="nucleotide sequence ID" value="NZ_SULI01000007.1"/>
</dbReference>
<dbReference type="PANTHER" id="PTHR45947:SF3">
    <property type="entry name" value="SULFOQUINOVOSYL TRANSFERASE SQD2"/>
    <property type="match status" value="1"/>
</dbReference>
<reference evidence="1 2" key="1">
    <citation type="submission" date="2019-04" db="EMBL/GenBank/DDBJ databases">
        <title>Genome sequence of Pelagicola litoralis CL-ES2.</title>
        <authorList>
            <person name="Cao J."/>
        </authorList>
    </citation>
    <scope>NUCLEOTIDE SEQUENCE [LARGE SCALE GENOMIC DNA]</scope>
    <source>
        <strain evidence="1 2">CL-ES2</strain>
    </source>
</reference>
<comment type="caution">
    <text evidence="1">The sequence shown here is derived from an EMBL/GenBank/DDBJ whole genome shotgun (WGS) entry which is preliminary data.</text>
</comment>
<accession>A0A4V6F1X2</accession>
<organism evidence="1 2">
    <name type="scientific">Shimia litoralis</name>
    <dbReference type="NCBI Taxonomy" id="420403"/>
    <lineage>
        <taxon>Bacteria</taxon>
        <taxon>Pseudomonadati</taxon>
        <taxon>Pseudomonadota</taxon>
        <taxon>Alphaproteobacteria</taxon>
        <taxon>Rhodobacterales</taxon>
        <taxon>Roseobacteraceae</taxon>
    </lineage>
</organism>
<dbReference type="CDD" id="cd03801">
    <property type="entry name" value="GT4_PimA-like"/>
    <property type="match status" value="1"/>
</dbReference>
<name>A0A4V6F1X2_9RHOB</name>
<dbReference type="InterPro" id="IPR050194">
    <property type="entry name" value="Glycosyltransferase_grp1"/>
</dbReference>
<protein>
    <submittedName>
        <fullName evidence="1">Glycosyltransferase family 4 protein</fullName>
    </submittedName>
</protein>
<dbReference type="PANTHER" id="PTHR45947">
    <property type="entry name" value="SULFOQUINOVOSYL TRANSFERASE SQD2"/>
    <property type="match status" value="1"/>
</dbReference>
<gene>
    <name evidence="1" type="ORF">FAP39_08375</name>
</gene>
<dbReference type="Gene3D" id="3.40.50.2000">
    <property type="entry name" value="Glycogen Phosphorylase B"/>
    <property type="match status" value="1"/>
</dbReference>
<keyword evidence="1" id="KW-0808">Transferase</keyword>
<dbReference type="Pfam" id="PF13692">
    <property type="entry name" value="Glyco_trans_1_4"/>
    <property type="match status" value="1"/>
</dbReference>
<dbReference type="GO" id="GO:0016757">
    <property type="term" value="F:glycosyltransferase activity"/>
    <property type="evidence" value="ECO:0007669"/>
    <property type="project" value="TreeGrafter"/>
</dbReference>
<evidence type="ECO:0000313" key="1">
    <source>
        <dbReference type="EMBL" id="TKZ21121.1"/>
    </source>
</evidence>
<evidence type="ECO:0000313" key="2">
    <source>
        <dbReference type="Proteomes" id="UP000306575"/>
    </source>
</evidence>